<protein>
    <submittedName>
        <fullName evidence="5">C4-dicarboxylate ABC transporter</fullName>
    </submittedName>
</protein>
<evidence type="ECO:0000256" key="3">
    <source>
        <dbReference type="ARBA" id="ARBA00022729"/>
    </source>
</evidence>
<proteinExistence type="inferred from homology"/>
<dbReference type="Proteomes" id="UP000239866">
    <property type="component" value="Unassembled WGS sequence"/>
</dbReference>
<organism evidence="5 6">
    <name type="scientific">Marinobacter fuscus</name>
    <dbReference type="NCBI Taxonomy" id="2109942"/>
    <lineage>
        <taxon>Bacteria</taxon>
        <taxon>Pseudomonadati</taxon>
        <taxon>Pseudomonadota</taxon>
        <taxon>Gammaproteobacteria</taxon>
        <taxon>Pseudomonadales</taxon>
        <taxon>Marinobacteraceae</taxon>
        <taxon>Marinobacter</taxon>
    </lineage>
</organism>
<sequence>MNCRIVFSLLALMTLLSPAALWAEAPRQLIFSHVVSPDTPKGKMAEMFKSVLEEKLGDHFEVVIHANADLMDDDEAVTAIAEGRIHFAAPSLSKFEGYTQKLKVFDLPFLFPDMDAVDRFQESSTGQALLSSMQDKGIVGLGYLHNGLKQLTADRPFTKPQDLAGLRFRTMNSDVLIKQFELLNAKAVPMAFSAVYQALAEQRIEGQENTWSNIFSKAFYEHQPYMMISNHGLLDYMLITNADFWSGLTDEERRSFQYARDMSLRYGNAVAKAKSSNDMRELARMKSVSVYEPTQEELATWQAAMQPLWASYEELIGKKIIEAAQQAGRP</sequence>
<keyword evidence="2" id="KW-0813">Transport</keyword>
<dbReference type="PANTHER" id="PTHR33376:SF7">
    <property type="entry name" value="C4-DICARBOXYLATE-BINDING PROTEIN DCTB"/>
    <property type="match status" value="1"/>
</dbReference>
<evidence type="ECO:0000256" key="4">
    <source>
        <dbReference type="SAM" id="SignalP"/>
    </source>
</evidence>
<dbReference type="OrthoDB" id="9771186at2"/>
<evidence type="ECO:0000313" key="6">
    <source>
        <dbReference type="Proteomes" id="UP000239866"/>
    </source>
</evidence>
<dbReference type="PIRSF" id="PIRSF006470">
    <property type="entry name" value="DctB"/>
    <property type="match status" value="1"/>
</dbReference>
<dbReference type="GO" id="GO:0015740">
    <property type="term" value="P:C4-dicarboxylate transport"/>
    <property type="evidence" value="ECO:0007669"/>
    <property type="project" value="TreeGrafter"/>
</dbReference>
<dbReference type="InterPro" id="IPR018389">
    <property type="entry name" value="DctP_fam"/>
</dbReference>
<keyword evidence="3 4" id="KW-0732">Signal</keyword>
<dbReference type="EMBL" id="PXNP01000004">
    <property type="protein sequence ID" value="PSF14286.1"/>
    <property type="molecule type" value="Genomic_DNA"/>
</dbReference>
<gene>
    <name evidence="5" type="ORF">C7H09_00065</name>
</gene>
<evidence type="ECO:0000256" key="1">
    <source>
        <dbReference type="ARBA" id="ARBA00009023"/>
    </source>
</evidence>
<dbReference type="Pfam" id="PF03480">
    <property type="entry name" value="DctP"/>
    <property type="match status" value="1"/>
</dbReference>
<dbReference type="AlphaFoldDB" id="A0A2T1KW31"/>
<dbReference type="Gene3D" id="3.40.190.170">
    <property type="entry name" value="Bacterial extracellular solute-binding protein, family 7"/>
    <property type="match status" value="1"/>
</dbReference>
<comment type="similarity">
    <text evidence="1">Belongs to the bacterial solute-binding protein 7 family.</text>
</comment>
<dbReference type="InterPro" id="IPR038404">
    <property type="entry name" value="TRAP_DctP_sf"/>
</dbReference>
<evidence type="ECO:0000313" key="5">
    <source>
        <dbReference type="EMBL" id="PSF14286.1"/>
    </source>
</evidence>
<dbReference type="InterPro" id="IPR004682">
    <property type="entry name" value="TRAP_DctP"/>
</dbReference>
<dbReference type="RefSeq" id="WP_106760649.1">
    <property type="nucleotide sequence ID" value="NZ_PXNP01000004.1"/>
</dbReference>
<accession>A0A2T1KW31</accession>
<name>A0A2T1KW31_9GAMM</name>
<dbReference type="NCBIfam" id="TIGR00787">
    <property type="entry name" value="dctP"/>
    <property type="match status" value="1"/>
</dbReference>
<dbReference type="PANTHER" id="PTHR33376">
    <property type="match status" value="1"/>
</dbReference>
<evidence type="ECO:0000256" key="2">
    <source>
        <dbReference type="ARBA" id="ARBA00022448"/>
    </source>
</evidence>
<feature type="signal peptide" evidence="4">
    <location>
        <begin position="1"/>
        <end position="22"/>
    </location>
</feature>
<feature type="chain" id="PRO_5015524130" evidence="4">
    <location>
        <begin position="23"/>
        <end position="330"/>
    </location>
</feature>
<reference evidence="5 6" key="1">
    <citation type="submission" date="2018-03" db="EMBL/GenBank/DDBJ databases">
        <title>Marinobacter brunus sp. nov., a marine bacterium of Gamma-proteobacteria isolated from the surface seawater of the South China Sea.</title>
        <authorList>
            <person name="Cheng H."/>
            <person name="Wu Y.-H."/>
            <person name="Xamxidin M."/>
            <person name="Xu X.-W."/>
        </authorList>
    </citation>
    <scope>NUCLEOTIDE SEQUENCE [LARGE SCALE GENOMIC DNA]</scope>
    <source>
        <strain evidence="5 6">NH169-3</strain>
    </source>
</reference>
<dbReference type="NCBIfam" id="NF037995">
    <property type="entry name" value="TRAP_S1"/>
    <property type="match status" value="1"/>
</dbReference>
<dbReference type="GO" id="GO:0055085">
    <property type="term" value="P:transmembrane transport"/>
    <property type="evidence" value="ECO:0007669"/>
    <property type="project" value="InterPro"/>
</dbReference>
<comment type="caution">
    <text evidence="5">The sequence shown here is derived from an EMBL/GenBank/DDBJ whole genome shotgun (WGS) entry which is preliminary data.</text>
</comment>
<keyword evidence="6" id="KW-1185">Reference proteome</keyword>
<dbReference type="GO" id="GO:0030288">
    <property type="term" value="C:outer membrane-bounded periplasmic space"/>
    <property type="evidence" value="ECO:0007669"/>
    <property type="project" value="InterPro"/>
</dbReference>